<dbReference type="GO" id="GO:0016020">
    <property type="term" value="C:membrane"/>
    <property type="evidence" value="ECO:0007669"/>
    <property type="project" value="UniProtKB-SubCell"/>
</dbReference>
<dbReference type="PANTHER" id="PTHR22811">
    <property type="entry name" value="TRANSMEMBRANE EMP24 DOMAIN-CONTAINING PROTEIN"/>
    <property type="match status" value="1"/>
</dbReference>
<evidence type="ECO:0000256" key="2">
    <source>
        <dbReference type="ARBA" id="ARBA00007104"/>
    </source>
</evidence>
<feature type="coiled-coil region" evidence="8">
    <location>
        <begin position="166"/>
        <end position="195"/>
    </location>
</feature>
<protein>
    <submittedName>
        <fullName evidence="12">Transmembrane protein</fullName>
    </submittedName>
</protein>
<dbReference type="EMBL" id="CM002040">
    <property type="protein sequence ID" value="EPT30863.1"/>
    <property type="molecule type" value="Genomic_DNA"/>
</dbReference>
<evidence type="ECO:0000256" key="7">
    <source>
        <dbReference type="RuleBase" id="RU003827"/>
    </source>
</evidence>
<organism evidence="12 13">
    <name type="scientific">Toxoplasma gondii (strain ATCC 50611 / Me49)</name>
    <dbReference type="NCBI Taxonomy" id="508771"/>
    <lineage>
        <taxon>Eukaryota</taxon>
        <taxon>Sar</taxon>
        <taxon>Alveolata</taxon>
        <taxon>Apicomplexa</taxon>
        <taxon>Conoidasida</taxon>
        <taxon>Coccidia</taxon>
        <taxon>Eucoccidiorida</taxon>
        <taxon>Eimeriorina</taxon>
        <taxon>Sarcocystidae</taxon>
        <taxon>Toxoplasma</taxon>
    </lineage>
</organism>
<dbReference type="OrthoDB" id="3427at2759"/>
<dbReference type="Proteomes" id="UP000001529">
    <property type="component" value="Chromosome VI"/>
</dbReference>
<dbReference type="GeneID" id="7894732"/>
<evidence type="ECO:0000256" key="10">
    <source>
        <dbReference type="SAM" id="SignalP"/>
    </source>
</evidence>
<keyword evidence="4 10" id="KW-0732">Signal</keyword>
<evidence type="ECO:0000259" key="11">
    <source>
        <dbReference type="PROSITE" id="PS50866"/>
    </source>
</evidence>
<keyword evidence="5 9" id="KW-1133">Transmembrane helix</keyword>
<dbReference type="Pfam" id="PF01105">
    <property type="entry name" value="EMP24_GP25L"/>
    <property type="match status" value="1"/>
</dbReference>
<comment type="subcellular location">
    <subcellularLocation>
        <location evidence="1 7">Membrane</location>
        <topology evidence="1 7">Single-pass type I membrane protein</topology>
    </subcellularLocation>
</comment>
<evidence type="ECO:0000313" key="12">
    <source>
        <dbReference type="EMBL" id="EPT30863.1"/>
    </source>
</evidence>
<sequence length="240" mass="26920">MALPRSTRTPRGSTACRLAFFVAFFWASFAGVPTLTGDRNASVLPQPLGASAAYFYVQESQDKCFVESVPVGVALTVTYKNPENPGVTCSIIFKDPSGRSVYSKEVLPTEPQGKISHMTATAGEYKVCISCASSKWFNTQLLKWSISIELGDTEINLDELAKKDQVDSLQLKLQAIAKRLEAMQAENEYERVQEERFQRTHESINSRVLWFSVLQLLLLCATTLVSVFYLIRYFHSQKII</sequence>
<keyword evidence="13" id="KW-1185">Reference proteome</keyword>
<evidence type="ECO:0000256" key="8">
    <source>
        <dbReference type="SAM" id="Coils"/>
    </source>
</evidence>
<dbReference type="PhylomeDB" id="A0A125YUL0"/>
<evidence type="ECO:0000256" key="1">
    <source>
        <dbReference type="ARBA" id="ARBA00004479"/>
    </source>
</evidence>
<gene>
    <name evidence="12" type="ORF">TGME49_238100</name>
</gene>
<dbReference type="InterPro" id="IPR009038">
    <property type="entry name" value="GOLD_dom"/>
</dbReference>
<dbReference type="RefSeq" id="XP_002366502.1">
    <property type="nucleotide sequence ID" value="XM_002366461.1"/>
</dbReference>
<feature type="signal peptide" evidence="10">
    <location>
        <begin position="1"/>
        <end position="30"/>
    </location>
</feature>
<dbReference type="InterPro" id="IPR015720">
    <property type="entry name" value="Emp24-like"/>
</dbReference>
<evidence type="ECO:0000256" key="9">
    <source>
        <dbReference type="SAM" id="Phobius"/>
    </source>
</evidence>
<dbReference type="AlphaFoldDB" id="A0A125YUL0"/>
<dbReference type="EMBL" id="KE138826">
    <property type="protein sequence ID" value="EPT30863.1"/>
    <property type="molecule type" value="Genomic_DNA"/>
</dbReference>
<dbReference type="VEuPathDB" id="ToxoDB:TGME49_238100"/>
<feature type="transmembrane region" description="Helical" evidence="9">
    <location>
        <begin position="208"/>
        <end position="231"/>
    </location>
</feature>
<dbReference type="SMART" id="SM01190">
    <property type="entry name" value="EMP24_GP25L"/>
    <property type="match status" value="1"/>
</dbReference>
<feature type="chain" id="PRO_5007183726" evidence="10">
    <location>
        <begin position="31"/>
        <end position="240"/>
    </location>
</feature>
<evidence type="ECO:0000256" key="5">
    <source>
        <dbReference type="ARBA" id="ARBA00022989"/>
    </source>
</evidence>
<keyword evidence="3 7" id="KW-0812">Transmembrane</keyword>
<keyword evidence="8" id="KW-0175">Coiled coil</keyword>
<evidence type="ECO:0000256" key="4">
    <source>
        <dbReference type="ARBA" id="ARBA00022729"/>
    </source>
</evidence>
<accession>A0A125YUL0</accession>
<dbReference type="PROSITE" id="PS50866">
    <property type="entry name" value="GOLD"/>
    <property type="match status" value="1"/>
</dbReference>
<feature type="domain" description="GOLD" evidence="11">
    <location>
        <begin position="62"/>
        <end position="175"/>
    </location>
</feature>
<dbReference type="KEGG" id="tgo:TGME49_238100"/>
<name>A0A125YUL0_TOXGM</name>
<comment type="similarity">
    <text evidence="2 7">Belongs to the EMP24/GP25L family.</text>
</comment>
<reference evidence="12" key="1">
    <citation type="submission" date="2013-04" db="EMBL/GenBank/DDBJ databases">
        <authorList>
            <person name="Sibley D."/>
            <person name="Venepally P."/>
            <person name="Karamycheva S."/>
            <person name="Hadjithomas M."/>
            <person name="Khan A."/>
            <person name="Brunk B."/>
            <person name="Roos D."/>
            <person name="Caler E."/>
            <person name="Lorenzi H."/>
        </authorList>
    </citation>
    <scope>NUCLEOTIDE SEQUENCE [LARGE SCALE GENOMIC DNA]</scope>
    <source>
        <strain evidence="12">ME49</strain>
    </source>
</reference>
<proteinExistence type="inferred from homology"/>
<evidence type="ECO:0000313" key="13">
    <source>
        <dbReference type="Proteomes" id="UP000001529"/>
    </source>
</evidence>
<evidence type="ECO:0000256" key="6">
    <source>
        <dbReference type="ARBA" id="ARBA00023136"/>
    </source>
</evidence>
<keyword evidence="6 9" id="KW-0472">Membrane</keyword>
<evidence type="ECO:0000256" key="3">
    <source>
        <dbReference type="ARBA" id="ARBA00022692"/>
    </source>
</evidence>